<accession>A0A6B8K8H8</accession>
<dbReference type="AlphaFoldDB" id="A0A6B8K8H8"/>
<proteinExistence type="predicted"/>
<gene>
    <name evidence="1" type="ORF">H2LOC_000585</name>
</gene>
<sequence length="150" mass="15453">MSAAGLPLAEVVHASEGRTRLRIASRRDDAAFFASMAAGLKAVRGVSDVKATPLTGSMVIFHDEPLSAIGAEAERRGLFSVADGSAATSAAVPALEAYVNPRTAAVVSLGLIALWQIYREKYFPSALSVAMHALAVAGLLQTDDGSPAGD</sequence>
<evidence type="ECO:0000313" key="1">
    <source>
        <dbReference type="EMBL" id="QGM44316.1"/>
    </source>
</evidence>
<protein>
    <submittedName>
        <fullName evidence="1">Uncharacterized protein</fullName>
    </submittedName>
</protein>
<organism evidence="1 2">
    <name type="scientific">Methylocystis heyeri</name>
    <dbReference type="NCBI Taxonomy" id="391905"/>
    <lineage>
        <taxon>Bacteria</taxon>
        <taxon>Pseudomonadati</taxon>
        <taxon>Pseudomonadota</taxon>
        <taxon>Alphaproteobacteria</taxon>
        <taxon>Hyphomicrobiales</taxon>
        <taxon>Methylocystaceae</taxon>
        <taxon>Methylocystis</taxon>
    </lineage>
</organism>
<dbReference type="RefSeq" id="WP_136494623.1">
    <property type="nucleotide sequence ID" value="NZ_CP046052.1"/>
</dbReference>
<name>A0A6B8K8H8_9HYPH</name>
<reference evidence="1 2" key="1">
    <citation type="submission" date="2019-11" db="EMBL/GenBank/DDBJ databases">
        <title>The genome sequence of Methylocystis heyeri.</title>
        <authorList>
            <person name="Oshkin I.Y."/>
            <person name="Miroshnikov K."/>
            <person name="Dedysh S.N."/>
        </authorList>
    </citation>
    <scope>NUCLEOTIDE SEQUENCE [LARGE SCALE GENOMIC DNA]</scope>
    <source>
        <strain evidence="1 2">H2</strain>
    </source>
</reference>
<dbReference type="EMBL" id="CP046052">
    <property type="protein sequence ID" value="QGM44316.1"/>
    <property type="molecule type" value="Genomic_DNA"/>
</dbReference>
<evidence type="ECO:0000313" key="2">
    <source>
        <dbReference type="Proteomes" id="UP000309061"/>
    </source>
</evidence>
<dbReference type="Proteomes" id="UP000309061">
    <property type="component" value="Chromosome"/>
</dbReference>
<keyword evidence="2" id="KW-1185">Reference proteome</keyword>
<dbReference type="KEGG" id="mhey:H2LOC_000585"/>
<dbReference type="OrthoDB" id="8419611at2"/>